<organism evidence="2 3">
    <name type="scientific">Escallonia herrerae</name>
    <dbReference type="NCBI Taxonomy" id="1293975"/>
    <lineage>
        <taxon>Eukaryota</taxon>
        <taxon>Viridiplantae</taxon>
        <taxon>Streptophyta</taxon>
        <taxon>Embryophyta</taxon>
        <taxon>Tracheophyta</taxon>
        <taxon>Spermatophyta</taxon>
        <taxon>Magnoliopsida</taxon>
        <taxon>eudicotyledons</taxon>
        <taxon>Gunneridae</taxon>
        <taxon>Pentapetalae</taxon>
        <taxon>asterids</taxon>
        <taxon>campanulids</taxon>
        <taxon>Escalloniales</taxon>
        <taxon>Escalloniaceae</taxon>
        <taxon>Escallonia</taxon>
    </lineage>
</organism>
<evidence type="ECO:0000313" key="3">
    <source>
        <dbReference type="Proteomes" id="UP001188597"/>
    </source>
</evidence>
<protein>
    <submittedName>
        <fullName evidence="2">Uncharacterized protein</fullName>
    </submittedName>
</protein>
<evidence type="ECO:0000313" key="2">
    <source>
        <dbReference type="EMBL" id="KAK3043000.1"/>
    </source>
</evidence>
<keyword evidence="3" id="KW-1185">Reference proteome</keyword>
<gene>
    <name evidence="2" type="ORF">RJ639_000977</name>
</gene>
<feature type="coiled-coil region" evidence="1">
    <location>
        <begin position="38"/>
        <end position="68"/>
    </location>
</feature>
<evidence type="ECO:0000256" key="1">
    <source>
        <dbReference type="SAM" id="Coils"/>
    </source>
</evidence>
<accession>A0AA88XIG1</accession>
<dbReference type="AlphaFoldDB" id="A0AA88XIG1"/>
<keyword evidence="1" id="KW-0175">Coiled coil</keyword>
<reference evidence="2" key="1">
    <citation type="submission" date="2022-12" db="EMBL/GenBank/DDBJ databases">
        <title>Draft genome assemblies for two species of Escallonia (Escalloniales).</title>
        <authorList>
            <person name="Chanderbali A."/>
            <person name="Dervinis C."/>
            <person name="Anghel I."/>
            <person name="Soltis D."/>
            <person name="Soltis P."/>
            <person name="Zapata F."/>
        </authorList>
    </citation>
    <scope>NUCLEOTIDE SEQUENCE</scope>
    <source>
        <strain evidence="2">UCBG64.0493</strain>
        <tissue evidence="2">Leaf</tissue>
    </source>
</reference>
<name>A0AA88XIG1_9ASTE</name>
<dbReference type="Proteomes" id="UP001188597">
    <property type="component" value="Unassembled WGS sequence"/>
</dbReference>
<dbReference type="EMBL" id="JAVXUP010000013">
    <property type="protein sequence ID" value="KAK3043000.1"/>
    <property type="molecule type" value="Genomic_DNA"/>
</dbReference>
<sequence length="95" mass="11016">MSKSVFRDGYKKVASLLKKTDPKKMEKFPILEGHPAAKHNAETAIESHEELKENIKALKKEFRIYRWNPDHPDNKPYLQSYFLDLSTCGPKVSPE</sequence>
<proteinExistence type="predicted"/>
<comment type="caution">
    <text evidence="2">The sequence shown here is derived from an EMBL/GenBank/DDBJ whole genome shotgun (WGS) entry which is preliminary data.</text>
</comment>